<gene>
    <name evidence="1" type="ORF">T07_9744</name>
</gene>
<proteinExistence type="predicted"/>
<keyword evidence="2" id="KW-1185">Reference proteome</keyword>
<organism evidence="1 2">
    <name type="scientific">Trichinella nelsoni</name>
    <dbReference type="NCBI Taxonomy" id="6336"/>
    <lineage>
        <taxon>Eukaryota</taxon>
        <taxon>Metazoa</taxon>
        <taxon>Ecdysozoa</taxon>
        <taxon>Nematoda</taxon>
        <taxon>Enoplea</taxon>
        <taxon>Dorylaimia</taxon>
        <taxon>Trichinellida</taxon>
        <taxon>Trichinellidae</taxon>
        <taxon>Trichinella</taxon>
    </lineage>
</organism>
<evidence type="ECO:0000313" key="2">
    <source>
        <dbReference type="Proteomes" id="UP000054630"/>
    </source>
</evidence>
<protein>
    <submittedName>
        <fullName evidence="1">Uncharacterized protein</fullName>
    </submittedName>
</protein>
<reference evidence="1 2" key="1">
    <citation type="submission" date="2015-01" db="EMBL/GenBank/DDBJ databases">
        <title>Evolution of Trichinella species and genotypes.</title>
        <authorList>
            <person name="Korhonen P.K."/>
            <person name="Edoardo P."/>
            <person name="Giuseppe L.R."/>
            <person name="Gasser R.B."/>
        </authorList>
    </citation>
    <scope>NUCLEOTIDE SEQUENCE [LARGE SCALE GENOMIC DNA]</scope>
    <source>
        <strain evidence="1">ISS37</strain>
    </source>
</reference>
<dbReference type="AlphaFoldDB" id="A0A0V0RBD8"/>
<evidence type="ECO:0000313" key="1">
    <source>
        <dbReference type="EMBL" id="KRX11763.1"/>
    </source>
</evidence>
<comment type="caution">
    <text evidence="1">The sequence shown here is derived from an EMBL/GenBank/DDBJ whole genome shotgun (WGS) entry which is preliminary data.</text>
</comment>
<dbReference type="Proteomes" id="UP000054630">
    <property type="component" value="Unassembled WGS sequence"/>
</dbReference>
<name>A0A0V0RBD8_9BILA</name>
<sequence>MVCARCQTTSESLQQEINCLTVHSTALQDECLQNLADGYESNLIVKAALPDKNEMEDKYDLEELKMNS</sequence>
<dbReference type="EMBL" id="JYDL01001467">
    <property type="protein sequence ID" value="KRX11763.1"/>
    <property type="molecule type" value="Genomic_DNA"/>
</dbReference>
<accession>A0A0V0RBD8</accession>